<dbReference type="EMBL" id="JADBEC010000001">
    <property type="protein sequence ID" value="MBE1504260.1"/>
    <property type="molecule type" value="Genomic_DNA"/>
</dbReference>
<dbReference type="InterPro" id="IPR016166">
    <property type="entry name" value="FAD-bd_PCMH"/>
</dbReference>
<dbReference type="InterPro" id="IPR036318">
    <property type="entry name" value="FAD-bd_PCMH-like_sf"/>
</dbReference>
<accession>A0ABR9IM50</accession>
<evidence type="ECO:0000256" key="5">
    <source>
        <dbReference type="ARBA" id="ARBA00023002"/>
    </source>
</evidence>
<keyword evidence="3" id="KW-0285">Flavoprotein</keyword>
<gene>
    <name evidence="7" type="ORF">H4W29_001441</name>
</gene>
<evidence type="ECO:0000256" key="1">
    <source>
        <dbReference type="ARBA" id="ARBA00001974"/>
    </source>
</evidence>
<dbReference type="InterPro" id="IPR016170">
    <property type="entry name" value="Cytok_DH_C_sf"/>
</dbReference>
<dbReference type="Proteomes" id="UP000620262">
    <property type="component" value="Unassembled WGS sequence"/>
</dbReference>
<name>A0ABR9IM50_RHIVS</name>
<evidence type="ECO:0000256" key="2">
    <source>
        <dbReference type="ARBA" id="ARBA00005466"/>
    </source>
</evidence>
<dbReference type="InterPro" id="IPR006093">
    <property type="entry name" value="Oxy_OxRdtase_FAD_BS"/>
</dbReference>
<dbReference type="InterPro" id="IPR016169">
    <property type="entry name" value="FAD-bd_PCMH_sub2"/>
</dbReference>
<dbReference type="InterPro" id="IPR050432">
    <property type="entry name" value="FAD-linked_Oxidoreductases_BP"/>
</dbReference>
<dbReference type="Pfam" id="PF09265">
    <property type="entry name" value="Cytokin-bind"/>
    <property type="match status" value="1"/>
</dbReference>
<dbReference type="PANTHER" id="PTHR13878">
    <property type="entry name" value="GULONOLACTONE OXIDASE"/>
    <property type="match status" value="1"/>
</dbReference>
<proteinExistence type="inferred from homology"/>
<dbReference type="InterPro" id="IPR015345">
    <property type="entry name" value="Cytokinin_DH_FAD/cytokin-bd"/>
</dbReference>
<evidence type="ECO:0000259" key="6">
    <source>
        <dbReference type="PROSITE" id="PS51387"/>
    </source>
</evidence>
<dbReference type="SUPFAM" id="SSF55103">
    <property type="entry name" value="FAD-linked oxidases, C-terminal domain"/>
    <property type="match status" value="1"/>
</dbReference>
<dbReference type="Pfam" id="PF01565">
    <property type="entry name" value="FAD_binding_4"/>
    <property type="match status" value="1"/>
</dbReference>
<comment type="cofactor">
    <cofactor evidence="1">
        <name>FAD</name>
        <dbReference type="ChEBI" id="CHEBI:57692"/>
    </cofactor>
</comment>
<dbReference type="Gene3D" id="3.30.43.10">
    <property type="entry name" value="Uridine Diphospho-n-acetylenolpyruvylglucosamine Reductase, domain 2"/>
    <property type="match status" value="1"/>
</dbReference>
<dbReference type="PANTHER" id="PTHR13878:SF53">
    <property type="entry name" value="CYTOKININ DEHYDROGENASE 6"/>
    <property type="match status" value="1"/>
</dbReference>
<dbReference type="InterPro" id="IPR016164">
    <property type="entry name" value="FAD-linked_Oxase-like_C"/>
</dbReference>
<sequence>MTLNRRKLLGGGLTCAAVFATDATTPTGAVDSPGLPAGTFTRSAKAIGEASEDFGHIIHRPPRAVFRPSSTAEVGTAIRWAGDRGLKVAARGQGHSTYGRAMAEGGIVIDMRGINAIQHVDADRIVVGAGATWREVLTATLSKGLTPPVLTNYLELSVGGTLAVGGIGGTTSRHGMQADNVLELDVVTGDGRELTCSADLNPDLFDAIRGGLGQCAVITRATLRLIRAPGRVHRFQLFYPDFRSLTADQRLMLADGRFDQLQGAILPDGAGGWRYQLDGAIFHDGDAAPDLEVLDGLSDQRDGAVVSDLTYLEDASAFARLEALLRSNGQWANPHPWWLTFLRGSHAERIAAEILQDLTSDDVGPFGRITYYPLLTGALLSPFVRMPAEDVAFPFNIIRFPSSNAAAGSKAMVAKNRALYERVRSEGAVLYPVSAFPMTGDDWQDHFGPAWPRLRQAKERYDPRHTLTPGYQVF</sequence>
<dbReference type="Gene3D" id="3.30.465.10">
    <property type="match status" value="1"/>
</dbReference>
<keyword evidence="8" id="KW-1185">Reference proteome</keyword>
<organism evidence="7 8">
    <name type="scientific">Rhizobium viscosum</name>
    <name type="common">Arthrobacter viscosus</name>
    <dbReference type="NCBI Taxonomy" id="1673"/>
    <lineage>
        <taxon>Bacteria</taxon>
        <taxon>Pseudomonadati</taxon>
        <taxon>Pseudomonadota</taxon>
        <taxon>Alphaproteobacteria</taxon>
        <taxon>Hyphomicrobiales</taxon>
        <taxon>Rhizobiaceae</taxon>
        <taxon>Rhizobium/Agrobacterium group</taxon>
        <taxon>Rhizobium</taxon>
    </lineage>
</organism>
<comment type="similarity">
    <text evidence="2">Belongs to the oxygen-dependent FAD-linked oxidoreductase family.</text>
</comment>
<dbReference type="InterPro" id="IPR006094">
    <property type="entry name" value="Oxid_FAD_bind_N"/>
</dbReference>
<dbReference type="PROSITE" id="PS00862">
    <property type="entry name" value="OX2_COVAL_FAD"/>
    <property type="match status" value="1"/>
</dbReference>
<reference evidence="7 8" key="1">
    <citation type="submission" date="2020-10" db="EMBL/GenBank/DDBJ databases">
        <title>Sequencing the genomes of 1000 actinobacteria strains.</title>
        <authorList>
            <person name="Klenk H.-P."/>
        </authorList>
    </citation>
    <scope>NUCLEOTIDE SEQUENCE [LARGE SCALE GENOMIC DNA]</scope>
    <source>
        <strain evidence="7 8">DSM 7307</strain>
    </source>
</reference>
<dbReference type="SUPFAM" id="SSF56176">
    <property type="entry name" value="FAD-binding/transporter-associated domain-like"/>
    <property type="match status" value="1"/>
</dbReference>
<comment type="caution">
    <text evidence="7">The sequence shown here is derived from an EMBL/GenBank/DDBJ whole genome shotgun (WGS) entry which is preliminary data.</text>
</comment>
<evidence type="ECO:0000313" key="7">
    <source>
        <dbReference type="EMBL" id="MBE1504260.1"/>
    </source>
</evidence>
<dbReference type="Gene3D" id="3.40.462.10">
    <property type="entry name" value="FAD-linked oxidases, C-terminal domain"/>
    <property type="match status" value="1"/>
</dbReference>
<evidence type="ECO:0000313" key="8">
    <source>
        <dbReference type="Proteomes" id="UP000620262"/>
    </source>
</evidence>
<dbReference type="RefSeq" id="WP_192728316.1">
    <property type="nucleotide sequence ID" value="NZ_BAAAVL010000001.1"/>
</dbReference>
<dbReference type="PROSITE" id="PS51387">
    <property type="entry name" value="FAD_PCMH"/>
    <property type="match status" value="1"/>
</dbReference>
<evidence type="ECO:0000256" key="3">
    <source>
        <dbReference type="ARBA" id="ARBA00022630"/>
    </source>
</evidence>
<evidence type="ECO:0000256" key="4">
    <source>
        <dbReference type="ARBA" id="ARBA00022827"/>
    </source>
</evidence>
<protein>
    <submittedName>
        <fullName evidence="7">FAD/FMN-containing dehydrogenase</fullName>
    </submittedName>
</protein>
<dbReference type="InterPro" id="IPR016167">
    <property type="entry name" value="FAD-bd_PCMH_sub1"/>
</dbReference>
<keyword evidence="5" id="KW-0560">Oxidoreductase</keyword>
<feature type="domain" description="FAD-binding PCMH-type" evidence="6">
    <location>
        <begin position="58"/>
        <end position="228"/>
    </location>
</feature>
<keyword evidence="4" id="KW-0274">FAD</keyword>